<accession>A0ACC6SH94</accession>
<dbReference type="Proteomes" id="UP001439875">
    <property type="component" value="Unassembled WGS sequence"/>
</dbReference>
<gene>
    <name evidence="1" type="ORF">WMO40_22335</name>
</gene>
<evidence type="ECO:0000313" key="1">
    <source>
        <dbReference type="EMBL" id="MEQ2529413.1"/>
    </source>
</evidence>
<dbReference type="EMBL" id="JBBMEW010000035">
    <property type="protein sequence ID" value="MEQ2529413.1"/>
    <property type="molecule type" value="Genomic_DNA"/>
</dbReference>
<sequence length="329" mass="37297">MLYEEINVAVDSGKGFTKFLVKDTVTKDYKTSAFPTRIERVANLGYDLTANSYQVEYNGESYLVGEMLNNLVNTDLTKKTQEHLLCIFLSVVNAIKLSNCKKVGIYRINLALNTPLTIFKNKKLKEEYEEFIRQGGETIHFVVNDEHFLFKIQNLYLLQEGIGSLLLRPDLKSRNSVQIDIGTLNVSVNSFSSLIPHLDSTFSNSYGINTLFSTLRERLAMDYGVTVHYKDLEQIINDRILVVEGKKMLDSTVIIEETIENHAKQIIASVKAQVSLNNTEISFIGGGSILLCEELKKLLPNATFEPDSQFCSLKSFYRIMEAKLHAQRL</sequence>
<protein>
    <submittedName>
        <fullName evidence="1">ParM/StbA family protein</fullName>
    </submittedName>
</protein>
<proteinExistence type="predicted"/>
<evidence type="ECO:0000313" key="2">
    <source>
        <dbReference type="Proteomes" id="UP001439875"/>
    </source>
</evidence>
<keyword evidence="2" id="KW-1185">Reference proteome</keyword>
<organism evidence="1 2">
    <name type="scientific">Robertmurraya yapensis</name>
    <name type="common">ex Hitch et al 2024</name>
    <dbReference type="NCBI Taxonomy" id="3133160"/>
    <lineage>
        <taxon>Bacteria</taxon>
        <taxon>Bacillati</taxon>
        <taxon>Bacillota</taxon>
        <taxon>Bacilli</taxon>
        <taxon>Bacillales</taxon>
        <taxon>Bacillaceae</taxon>
        <taxon>Robertmurraya</taxon>
    </lineage>
</organism>
<comment type="caution">
    <text evidence="1">The sequence shown here is derived from an EMBL/GenBank/DDBJ whole genome shotgun (WGS) entry which is preliminary data.</text>
</comment>
<name>A0ACC6SH94_9BACI</name>
<reference evidence="1" key="1">
    <citation type="submission" date="2024-03" db="EMBL/GenBank/DDBJ databases">
        <title>Human intestinal bacterial collection.</title>
        <authorList>
            <person name="Pauvert C."/>
            <person name="Hitch T.C.A."/>
            <person name="Clavel T."/>
        </authorList>
    </citation>
    <scope>NUCLEOTIDE SEQUENCE</scope>
    <source>
        <strain evidence="1">CLA-AA-H227</strain>
    </source>
</reference>